<dbReference type="EMBL" id="KZ806208">
    <property type="protein sequence ID" value="PVH90589.1"/>
    <property type="molecule type" value="Genomic_DNA"/>
</dbReference>
<proteinExistence type="predicted"/>
<evidence type="ECO:0000313" key="2">
    <source>
        <dbReference type="EMBL" id="PVH90589.1"/>
    </source>
</evidence>
<organism evidence="2 3">
    <name type="scientific">Periconia macrospinosa</name>
    <dbReference type="NCBI Taxonomy" id="97972"/>
    <lineage>
        <taxon>Eukaryota</taxon>
        <taxon>Fungi</taxon>
        <taxon>Dikarya</taxon>
        <taxon>Ascomycota</taxon>
        <taxon>Pezizomycotina</taxon>
        <taxon>Dothideomycetes</taxon>
        <taxon>Pleosporomycetidae</taxon>
        <taxon>Pleosporales</taxon>
        <taxon>Massarineae</taxon>
        <taxon>Periconiaceae</taxon>
        <taxon>Periconia</taxon>
    </lineage>
</organism>
<gene>
    <name evidence="2" type="ORF">DM02DRAFT_429959</name>
</gene>
<evidence type="ECO:0000256" key="1">
    <source>
        <dbReference type="SAM" id="MobiDB-lite"/>
    </source>
</evidence>
<name>A0A2V1CZ52_9PLEO</name>
<protein>
    <submittedName>
        <fullName evidence="2">Uncharacterized protein</fullName>
    </submittedName>
</protein>
<reference evidence="2 3" key="1">
    <citation type="journal article" date="2018" name="Sci. Rep.">
        <title>Comparative genomics provides insights into the lifestyle and reveals functional heterogeneity of dark septate endophytic fungi.</title>
        <authorList>
            <person name="Knapp D.G."/>
            <person name="Nemeth J.B."/>
            <person name="Barry K."/>
            <person name="Hainaut M."/>
            <person name="Henrissat B."/>
            <person name="Johnson J."/>
            <person name="Kuo A."/>
            <person name="Lim J.H.P."/>
            <person name="Lipzen A."/>
            <person name="Nolan M."/>
            <person name="Ohm R.A."/>
            <person name="Tamas L."/>
            <person name="Grigoriev I.V."/>
            <person name="Spatafora J.W."/>
            <person name="Nagy L.G."/>
            <person name="Kovacs G.M."/>
        </authorList>
    </citation>
    <scope>NUCLEOTIDE SEQUENCE [LARGE SCALE GENOMIC DNA]</scope>
    <source>
        <strain evidence="2 3">DSE2036</strain>
    </source>
</reference>
<accession>A0A2V1CZ52</accession>
<sequence>MPRSFHKTSNVASDVTMRSPLVLITCLKSCLPPAPIARTVFHASALLTSHLTKLRSDMYLYTAQQLQGTTSSLWREPVSASQVCPSRTTTLRPSIASRRSQTSITLSPQTLSPQMLSPQTLSSPD</sequence>
<evidence type="ECO:0000313" key="3">
    <source>
        <dbReference type="Proteomes" id="UP000244855"/>
    </source>
</evidence>
<keyword evidence="3" id="KW-1185">Reference proteome</keyword>
<dbReference type="Proteomes" id="UP000244855">
    <property type="component" value="Unassembled WGS sequence"/>
</dbReference>
<dbReference type="AlphaFoldDB" id="A0A2V1CZ52"/>
<feature type="region of interest" description="Disordered" evidence="1">
    <location>
        <begin position="85"/>
        <end position="125"/>
    </location>
</feature>